<keyword evidence="2" id="KW-0472">Membrane</keyword>
<keyword evidence="2" id="KW-0812">Transmembrane</keyword>
<dbReference type="Proteomes" id="UP001498398">
    <property type="component" value="Unassembled WGS sequence"/>
</dbReference>
<sequence>MVLGFKMFRSSEVSSSEDPPTYQTYSYDPAGSRFLPLFRPNKPHSEDEDETRPLLGQRKPSAACTICRKLIEVVSVVLTLSSAVAIILYLYLHKSPLTSSWIDITPSQTCHGIGTRDYTATLVNIPEDWNPLQACHKTVLVIRDKEVSSPRVCTYEPTVGGDIIVRGKWTVNLGDGDCMPVWSPISLEDCVAWGVRRYHSDLEYVPLGLDDLASCRAMPVTIHDRSVLPTRCRLLSEDDDTQMNGTVVARGEWDIDFQEKGCVPSWTPTVAQECTSFGTRHHYADLLVPIGLEKSALALCRYVPASIHDWNVFPKFCEQLGDGVIRGHWNVGFSEPSCEPTWETDVIGDKCLSYGIRRYYADLLMHDLKNVPTLCQRIPAIIHGQKVFPKYCEDRVGGITRAYWDIDFSEPSCKPTWKEVQAAEHCHAYSMKRYTAILSGIPEELDALKTCYEVPLRFGSEVEAKPESCDRDDQNRIVGTWFMGTPECEPILKDVVDYGCITSESGFKRIEGEVVNINERDNWYRMCTTVPYQYQGEIYLPVQCENRPFRSTTRKFALYNIPSARCVSKPIT</sequence>
<reference evidence="3 4" key="1">
    <citation type="submission" date="2024-01" db="EMBL/GenBank/DDBJ databases">
        <title>A draft genome for the cacao thread blight pathogen Marasmiellus scandens.</title>
        <authorList>
            <person name="Baruah I.K."/>
            <person name="Leung J."/>
            <person name="Bukari Y."/>
            <person name="Amoako-Attah I."/>
            <person name="Meinhardt L.W."/>
            <person name="Bailey B.A."/>
            <person name="Cohen S.P."/>
        </authorList>
    </citation>
    <scope>NUCLEOTIDE SEQUENCE [LARGE SCALE GENOMIC DNA]</scope>
    <source>
        <strain evidence="3 4">GH-19</strain>
    </source>
</reference>
<keyword evidence="2" id="KW-1133">Transmembrane helix</keyword>
<feature type="transmembrane region" description="Helical" evidence="2">
    <location>
        <begin position="70"/>
        <end position="92"/>
    </location>
</feature>
<feature type="compositionally biased region" description="Polar residues" evidence="1">
    <location>
        <begin position="11"/>
        <end position="26"/>
    </location>
</feature>
<gene>
    <name evidence="3" type="ORF">VKT23_014416</name>
</gene>
<keyword evidence="4" id="KW-1185">Reference proteome</keyword>
<evidence type="ECO:0000256" key="1">
    <source>
        <dbReference type="SAM" id="MobiDB-lite"/>
    </source>
</evidence>
<dbReference type="EMBL" id="JBANRG010000043">
    <property type="protein sequence ID" value="KAK7446721.1"/>
    <property type="molecule type" value="Genomic_DNA"/>
</dbReference>
<evidence type="ECO:0000313" key="4">
    <source>
        <dbReference type="Proteomes" id="UP001498398"/>
    </source>
</evidence>
<accession>A0ABR1J0J2</accession>
<organism evidence="3 4">
    <name type="scientific">Marasmiellus scandens</name>
    <dbReference type="NCBI Taxonomy" id="2682957"/>
    <lineage>
        <taxon>Eukaryota</taxon>
        <taxon>Fungi</taxon>
        <taxon>Dikarya</taxon>
        <taxon>Basidiomycota</taxon>
        <taxon>Agaricomycotina</taxon>
        <taxon>Agaricomycetes</taxon>
        <taxon>Agaricomycetidae</taxon>
        <taxon>Agaricales</taxon>
        <taxon>Marasmiineae</taxon>
        <taxon>Omphalotaceae</taxon>
        <taxon>Marasmiellus</taxon>
    </lineage>
</organism>
<name>A0ABR1J0J2_9AGAR</name>
<comment type="caution">
    <text evidence="3">The sequence shown here is derived from an EMBL/GenBank/DDBJ whole genome shotgun (WGS) entry which is preliminary data.</text>
</comment>
<protein>
    <submittedName>
        <fullName evidence="3">Uncharacterized protein</fullName>
    </submittedName>
</protein>
<feature type="region of interest" description="Disordered" evidence="1">
    <location>
        <begin position="9"/>
        <end position="28"/>
    </location>
</feature>
<proteinExistence type="predicted"/>
<evidence type="ECO:0000256" key="2">
    <source>
        <dbReference type="SAM" id="Phobius"/>
    </source>
</evidence>
<evidence type="ECO:0000313" key="3">
    <source>
        <dbReference type="EMBL" id="KAK7446721.1"/>
    </source>
</evidence>